<evidence type="ECO:0000313" key="6">
    <source>
        <dbReference type="EMBL" id="TWI04945.1"/>
    </source>
</evidence>
<dbReference type="PANTHER" id="PTHR43213">
    <property type="entry name" value="BIFUNCTIONAL DTTP/UTP PYROPHOSPHATASE/METHYLTRANSFERASE PROTEIN-RELATED"/>
    <property type="match status" value="1"/>
</dbReference>
<comment type="function">
    <text evidence="4">Nucleoside triphosphate pyrophosphatase that hydrolyzes dTTP and UTP. May have a dual role in cell division arrest and in preventing the incorporation of modified nucleotides into cellular nucleic acids.</text>
</comment>
<comment type="catalytic activity">
    <reaction evidence="4">
        <text>UTP + H2O = UMP + diphosphate + H(+)</text>
        <dbReference type="Rhea" id="RHEA:29395"/>
        <dbReference type="ChEBI" id="CHEBI:15377"/>
        <dbReference type="ChEBI" id="CHEBI:15378"/>
        <dbReference type="ChEBI" id="CHEBI:33019"/>
        <dbReference type="ChEBI" id="CHEBI:46398"/>
        <dbReference type="ChEBI" id="CHEBI:57865"/>
        <dbReference type="EC" id="3.6.1.9"/>
    </reaction>
</comment>
<keyword evidence="3 4" id="KW-0546">Nucleotide metabolism</keyword>
<dbReference type="PIRSF" id="PIRSF006305">
    <property type="entry name" value="Maf"/>
    <property type="match status" value="1"/>
</dbReference>
<dbReference type="PANTHER" id="PTHR43213:SF5">
    <property type="entry name" value="BIFUNCTIONAL DTTP_UTP PYROPHOSPHATASE_METHYLTRANSFERASE PROTEIN-RELATED"/>
    <property type="match status" value="1"/>
</dbReference>
<comment type="caution">
    <text evidence="4">Lacks conserved residue(s) required for the propagation of feature annotation.</text>
</comment>
<protein>
    <recommendedName>
        <fullName evidence="4">dTTP/UTP pyrophosphatase</fullName>
        <shortName evidence="4">dTTPase/UTPase</shortName>
        <ecNumber evidence="4">3.6.1.9</ecNumber>
    </recommendedName>
    <alternativeName>
        <fullName evidence="4">Nucleoside triphosphate pyrophosphatase</fullName>
    </alternativeName>
    <alternativeName>
        <fullName evidence="4">Nucleotide pyrophosphatase</fullName>
        <shortName evidence="4">Nucleotide PPase</shortName>
    </alternativeName>
</protein>
<dbReference type="EMBL" id="VLKN01000002">
    <property type="protein sequence ID" value="TWI04945.1"/>
    <property type="molecule type" value="Genomic_DNA"/>
</dbReference>
<keyword evidence="2 4" id="KW-0378">Hydrolase</keyword>
<dbReference type="InterPro" id="IPR003697">
    <property type="entry name" value="Maf-like"/>
</dbReference>
<dbReference type="GO" id="GO:0005737">
    <property type="term" value="C:cytoplasm"/>
    <property type="evidence" value="ECO:0007669"/>
    <property type="project" value="UniProtKB-SubCell"/>
</dbReference>
<comment type="similarity">
    <text evidence="4">Belongs to the Maf family. YhdE subfamily.</text>
</comment>
<dbReference type="GO" id="GO:0009117">
    <property type="term" value="P:nucleotide metabolic process"/>
    <property type="evidence" value="ECO:0007669"/>
    <property type="project" value="UniProtKB-KW"/>
</dbReference>
<keyword evidence="4" id="KW-0963">Cytoplasm</keyword>
<feature type="site" description="Important for substrate specificity" evidence="4">
    <location>
        <position position="71"/>
    </location>
</feature>
<name>A0A562LBM6_9GAMM</name>
<feature type="site" description="Important for substrate specificity" evidence="4">
    <location>
        <position position="153"/>
    </location>
</feature>
<gene>
    <name evidence="6" type="ORF">IP90_01087</name>
</gene>
<evidence type="ECO:0000256" key="1">
    <source>
        <dbReference type="ARBA" id="ARBA00001968"/>
    </source>
</evidence>
<feature type="site" description="Important for substrate specificity" evidence="4">
    <location>
        <position position="10"/>
    </location>
</feature>
<dbReference type="SUPFAM" id="SSF52972">
    <property type="entry name" value="ITPase-like"/>
    <property type="match status" value="1"/>
</dbReference>
<comment type="catalytic activity">
    <reaction evidence="4">
        <text>dTTP + H2O = dTMP + diphosphate + H(+)</text>
        <dbReference type="Rhea" id="RHEA:28534"/>
        <dbReference type="ChEBI" id="CHEBI:15377"/>
        <dbReference type="ChEBI" id="CHEBI:15378"/>
        <dbReference type="ChEBI" id="CHEBI:33019"/>
        <dbReference type="ChEBI" id="CHEBI:37568"/>
        <dbReference type="ChEBI" id="CHEBI:63528"/>
        <dbReference type="EC" id="3.6.1.9"/>
    </reaction>
</comment>
<feature type="active site" description="Proton acceptor" evidence="4">
    <location>
        <position position="70"/>
    </location>
</feature>
<organism evidence="6 7">
    <name type="scientific">Luteimonas cucumeris</name>
    <dbReference type="NCBI Taxonomy" id="985012"/>
    <lineage>
        <taxon>Bacteria</taxon>
        <taxon>Pseudomonadati</taxon>
        <taxon>Pseudomonadota</taxon>
        <taxon>Gammaproteobacteria</taxon>
        <taxon>Lysobacterales</taxon>
        <taxon>Lysobacteraceae</taxon>
        <taxon>Luteimonas</taxon>
    </lineage>
</organism>
<dbReference type="OrthoDB" id="9807767at2"/>
<dbReference type="HAMAP" id="MF_00528">
    <property type="entry name" value="Maf"/>
    <property type="match status" value="1"/>
</dbReference>
<evidence type="ECO:0000256" key="3">
    <source>
        <dbReference type="ARBA" id="ARBA00023080"/>
    </source>
</evidence>
<comment type="caution">
    <text evidence="6">The sequence shown here is derived from an EMBL/GenBank/DDBJ whole genome shotgun (WGS) entry which is preliminary data.</text>
</comment>
<comment type="subcellular location">
    <subcellularLocation>
        <location evidence="4">Cytoplasm</location>
    </subcellularLocation>
</comment>
<dbReference type="GO" id="GO:0036218">
    <property type="term" value="F:dTTP diphosphatase activity"/>
    <property type="evidence" value="ECO:0007669"/>
    <property type="project" value="RHEA"/>
</dbReference>
<dbReference type="CDD" id="cd00555">
    <property type="entry name" value="Maf"/>
    <property type="match status" value="1"/>
</dbReference>
<feature type="region of interest" description="Disordered" evidence="5">
    <location>
        <begin position="196"/>
        <end position="216"/>
    </location>
</feature>
<dbReference type="Gene3D" id="3.90.950.10">
    <property type="match status" value="1"/>
</dbReference>
<dbReference type="GO" id="GO:0036221">
    <property type="term" value="F:UTP diphosphatase activity"/>
    <property type="evidence" value="ECO:0007669"/>
    <property type="project" value="RHEA"/>
</dbReference>
<evidence type="ECO:0000256" key="2">
    <source>
        <dbReference type="ARBA" id="ARBA00022801"/>
    </source>
</evidence>
<proteinExistence type="inferred from homology"/>
<dbReference type="AlphaFoldDB" id="A0A562LBM6"/>
<dbReference type="Proteomes" id="UP000315167">
    <property type="component" value="Unassembled WGS sequence"/>
</dbReference>
<sequence length="216" mass="22933">MLYLASKSPRRSELLARLGLDFGLLDIDIPEHRGPGEAPEDYVRRVAREKAGAGLLRVVAVANAVVLGGDTEVVLDDEVFGKPRDAADAAAMLRRLSGRSHRVLSALSLVSAGREAQSLSLSEVTFATLDEDDIAAYLAGDEWQGRAGAYSIQGRAQAFVAHLSGSYSGVMGLPLYETAQLLRQFGIKGRVDGQGVGRRDVVQPPAPSSQSPAHSP</sequence>
<keyword evidence="7" id="KW-1185">Reference proteome</keyword>
<evidence type="ECO:0000256" key="4">
    <source>
        <dbReference type="HAMAP-Rule" id="MF_00528"/>
    </source>
</evidence>
<dbReference type="NCBIfam" id="TIGR00172">
    <property type="entry name" value="maf"/>
    <property type="match status" value="1"/>
</dbReference>
<comment type="cofactor">
    <cofactor evidence="1 4">
        <name>a divalent metal cation</name>
        <dbReference type="ChEBI" id="CHEBI:60240"/>
    </cofactor>
</comment>
<dbReference type="EC" id="3.6.1.9" evidence="4"/>
<dbReference type="RefSeq" id="WP_144898590.1">
    <property type="nucleotide sequence ID" value="NZ_VLKN01000002.1"/>
</dbReference>
<dbReference type="Pfam" id="PF02545">
    <property type="entry name" value="Maf"/>
    <property type="match status" value="1"/>
</dbReference>
<evidence type="ECO:0000256" key="5">
    <source>
        <dbReference type="SAM" id="MobiDB-lite"/>
    </source>
</evidence>
<accession>A0A562LBM6</accession>
<reference evidence="6 7" key="1">
    <citation type="journal article" date="2015" name="Stand. Genomic Sci.">
        <title>Genomic Encyclopedia of Bacterial and Archaeal Type Strains, Phase III: the genomes of soil and plant-associated and newly described type strains.</title>
        <authorList>
            <person name="Whitman W.B."/>
            <person name="Woyke T."/>
            <person name="Klenk H.P."/>
            <person name="Zhou Y."/>
            <person name="Lilburn T.G."/>
            <person name="Beck B.J."/>
            <person name="De Vos P."/>
            <person name="Vandamme P."/>
            <person name="Eisen J.A."/>
            <person name="Garrity G."/>
            <person name="Hugenholtz P."/>
            <person name="Kyrpides N.C."/>
        </authorList>
    </citation>
    <scope>NUCLEOTIDE SEQUENCE [LARGE SCALE GENOMIC DNA]</scope>
    <source>
        <strain evidence="6 7">CGMCC 1.10821</strain>
    </source>
</reference>
<dbReference type="InterPro" id="IPR029001">
    <property type="entry name" value="ITPase-like_fam"/>
</dbReference>
<evidence type="ECO:0000313" key="7">
    <source>
        <dbReference type="Proteomes" id="UP000315167"/>
    </source>
</evidence>